<comment type="subcellular location">
    <subcellularLocation>
        <location evidence="9">Cell membrane</location>
        <topology evidence="9">Multi-pass membrane protein</topology>
    </subcellularLocation>
    <subcellularLocation>
        <location evidence="1">Membrane</location>
        <topology evidence="1">Multi-pass membrane protein</topology>
    </subcellularLocation>
</comment>
<evidence type="ECO:0000256" key="4">
    <source>
        <dbReference type="ARBA" id="ARBA00022692"/>
    </source>
</evidence>
<dbReference type="SUPFAM" id="SSF158791">
    <property type="entry name" value="MgtE N-terminal domain-like"/>
    <property type="match status" value="1"/>
</dbReference>
<evidence type="ECO:0000256" key="5">
    <source>
        <dbReference type="ARBA" id="ARBA00022842"/>
    </source>
</evidence>
<dbReference type="Pfam" id="PF03448">
    <property type="entry name" value="MgtE_N"/>
    <property type="match status" value="1"/>
</dbReference>
<dbReference type="InterPro" id="IPR046342">
    <property type="entry name" value="CBS_dom_sf"/>
</dbReference>
<keyword evidence="9" id="KW-0479">Metal-binding</keyword>
<keyword evidence="6 9" id="KW-1133">Transmembrane helix</keyword>
<comment type="similarity">
    <text evidence="2 9">Belongs to the SLC41A transporter family.</text>
</comment>
<evidence type="ECO:0000256" key="1">
    <source>
        <dbReference type="ARBA" id="ARBA00004141"/>
    </source>
</evidence>
<dbReference type="Gene3D" id="3.10.580.10">
    <property type="entry name" value="CBS-domain"/>
    <property type="match status" value="1"/>
</dbReference>
<dbReference type="PANTHER" id="PTHR43773:SF1">
    <property type="entry name" value="MAGNESIUM TRANSPORTER MGTE"/>
    <property type="match status" value="1"/>
</dbReference>
<dbReference type="GO" id="GO:0005886">
    <property type="term" value="C:plasma membrane"/>
    <property type="evidence" value="ECO:0007669"/>
    <property type="project" value="UniProtKB-SubCell"/>
</dbReference>
<keyword evidence="3 9" id="KW-0813">Transport</keyword>
<dbReference type="SMART" id="SM00116">
    <property type="entry name" value="CBS"/>
    <property type="match status" value="2"/>
</dbReference>
<evidence type="ECO:0000256" key="8">
    <source>
        <dbReference type="PROSITE-ProRule" id="PRU00703"/>
    </source>
</evidence>
<dbReference type="EMBL" id="DTCA01000019">
    <property type="protein sequence ID" value="HGM06866.1"/>
    <property type="molecule type" value="Genomic_DNA"/>
</dbReference>
<dbReference type="SUPFAM" id="SSF54631">
    <property type="entry name" value="CBS-domain pair"/>
    <property type="match status" value="1"/>
</dbReference>
<gene>
    <name evidence="11" type="primary">mgtE</name>
    <name evidence="11" type="ORF">ENU31_00450</name>
</gene>
<protein>
    <recommendedName>
        <fullName evidence="9">Magnesium transporter MgtE</fullName>
    </recommendedName>
</protein>
<dbReference type="InterPro" id="IPR038076">
    <property type="entry name" value="MgtE_N_sf"/>
</dbReference>
<dbReference type="InterPro" id="IPR036739">
    <property type="entry name" value="SLC41_membr_dom_sf"/>
</dbReference>
<reference evidence="11" key="1">
    <citation type="journal article" date="2020" name="mSystems">
        <title>Genome- and Community-Level Interaction Insights into Carbon Utilization and Element Cycling Functions of Hydrothermarchaeota in Hydrothermal Sediment.</title>
        <authorList>
            <person name="Zhou Z."/>
            <person name="Liu Y."/>
            <person name="Xu W."/>
            <person name="Pan J."/>
            <person name="Luo Z.H."/>
            <person name="Li M."/>
        </authorList>
    </citation>
    <scope>NUCLEOTIDE SEQUENCE [LARGE SCALE GENOMIC DNA]</scope>
    <source>
        <strain evidence="11">SpSt-658</strain>
    </source>
</reference>
<dbReference type="InterPro" id="IPR000644">
    <property type="entry name" value="CBS_dom"/>
</dbReference>
<dbReference type="Gene3D" id="1.10.357.20">
    <property type="entry name" value="SLC41 divalent cation transporters, integral membrane domain"/>
    <property type="match status" value="1"/>
</dbReference>
<dbReference type="SMART" id="SM00924">
    <property type="entry name" value="MgtE_N"/>
    <property type="match status" value="1"/>
</dbReference>
<organism evidence="11">
    <name type="scientific">Ignisphaera aggregans</name>
    <dbReference type="NCBI Taxonomy" id="334771"/>
    <lineage>
        <taxon>Archaea</taxon>
        <taxon>Thermoproteota</taxon>
        <taxon>Thermoprotei</taxon>
        <taxon>Desulfurococcales</taxon>
        <taxon>Desulfurococcaceae</taxon>
        <taxon>Ignisphaera</taxon>
    </lineage>
</organism>
<comment type="function">
    <text evidence="9">Acts as a magnesium transporter.</text>
</comment>
<dbReference type="InterPro" id="IPR006668">
    <property type="entry name" value="Mg_transptr_MgtE_intracell_dom"/>
</dbReference>
<dbReference type="CDD" id="cd04606">
    <property type="entry name" value="CBS_pair_Mg_transporter"/>
    <property type="match status" value="1"/>
</dbReference>
<comment type="caution">
    <text evidence="9">Lacks conserved residue(s) required for the propagation of feature annotation.</text>
</comment>
<keyword evidence="9" id="KW-1003">Cell membrane</keyword>
<dbReference type="PROSITE" id="PS51371">
    <property type="entry name" value="CBS"/>
    <property type="match status" value="2"/>
</dbReference>
<dbReference type="Gene3D" id="1.25.60.10">
    <property type="entry name" value="MgtE N-terminal domain-like"/>
    <property type="match status" value="1"/>
</dbReference>
<dbReference type="InterPro" id="IPR006669">
    <property type="entry name" value="MgtE_transporter"/>
</dbReference>
<evidence type="ECO:0000256" key="2">
    <source>
        <dbReference type="ARBA" id="ARBA00009749"/>
    </source>
</evidence>
<feature type="domain" description="CBS" evidence="10">
    <location>
        <begin position="174"/>
        <end position="237"/>
    </location>
</feature>
<dbReference type="GO" id="GO:0015095">
    <property type="term" value="F:magnesium ion transmembrane transporter activity"/>
    <property type="evidence" value="ECO:0007669"/>
    <property type="project" value="InterPro"/>
</dbReference>
<keyword evidence="7 9" id="KW-0472">Membrane</keyword>
<evidence type="ECO:0000256" key="6">
    <source>
        <dbReference type="ARBA" id="ARBA00022989"/>
    </source>
</evidence>
<keyword evidence="5 9" id="KW-0460">Magnesium</keyword>
<feature type="transmembrane region" description="Helical" evidence="9">
    <location>
        <begin position="329"/>
        <end position="349"/>
    </location>
</feature>
<keyword evidence="4 9" id="KW-0812">Transmembrane</keyword>
<dbReference type="GO" id="GO:0046872">
    <property type="term" value="F:metal ion binding"/>
    <property type="evidence" value="ECO:0007669"/>
    <property type="project" value="UniProtKB-KW"/>
</dbReference>
<feature type="transmembrane region" description="Helical" evidence="9">
    <location>
        <begin position="474"/>
        <end position="496"/>
    </location>
</feature>
<dbReference type="InterPro" id="IPR006667">
    <property type="entry name" value="SLC41_membr_dom"/>
</dbReference>
<name>A0A7C4CZZ9_9CREN</name>
<evidence type="ECO:0000256" key="9">
    <source>
        <dbReference type="RuleBase" id="RU362011"/>
    </source>
</evidence>
<evidence type="ECO:0000256" key="3">
    <source>
        <dbReference type="ARBA" id="ARBA00022448"/>
    </source>
</evidence>
<dbReference type="Pfam" id="PF01769">
    <property type="entry name" value="MgtE"/>
    <property type="match status" value="1"/>
</dbReference>
<dbReference type="AlphaFoldDB" id="A0A7C4CZZ9"/>
<dbReference type="NCBIfam" id="TIGR00400">
    <property type="entry name" value="mgtE"/>
    <property type="match status" value="1"/>
</dbReference>
<comment type="caution">
    <text evidence="11">The sequence shown here is derived from an EMBL/GenBank/DDBJ whole genome shotgun (WGS) entry which is preliminary data.</text>
</comment>
<keyword evidence="8" id="KW-0129">CBS domain</keyword>
<evidence type="ECO:0000259" key="10">
    <source>
        <dbReference type="PROSITE" id="PS51371"/>
    </source>
</evidence>
<dbReference type="PANTHER" id="PTHR43773">
    <property type="entry name" value="MAGNESIUM TRANSPORTER MGTE"/>
    <property type="match status" value="1"/>
</dbReference>
<evidence type="ECO:0000313" key="11">
    <source>
        <dbReference type="EMBL" id="HGM06866.1"/>
    </source>
</evidence>
<accession>A0A7C4CZZ9</accession>
<proteinExistence type="inferred from homology"/>
<feature type="transmembrane region" description="Helical" evidence="9">
    <location>
        <begin position="401"/>
        <end position="424"/>
    </location>
</feature>
<feature type="transmembrane region" description="Helical" evidence="9">
    <location>
        <begin position="436"/>
        <end position="462"/>
    </location>
</feature>
<sequence length="497" mass="55264">MDKTYQSINQPINTYETIKLNIMDNFYSKGDKMAKVMFNNIGEIIDTISRFIKEGKLDEAAKLFNSLDPPKAMDIVLRLDSDERMKLFTATELDNLIEVLARLPDEIVYEIASVKGIDDIAKILSKLPVDEIADVLFKLPSKMRTELLKVLPSGLSSEVAKVMKFPPESVGGIMTTQVPVFEEYMTVGEAIDLYINKMKLGLYDKHNHIYVVDRDKKLVGYIDVKMLLTRPRDIKLSKCVEKVQIHIDPFSDREEAARIAIAYDLVEVPVVDLDGRFLGIVSLDDLLDVMVSEYSEDLLKYGGFIETIRGSYIALHPFRLAIRRIPMLIYLYLINMVTGGIVATFENVIQKVAVLAAFMPMLADNSGNIGSQATALILRGIVTGEIRLSKNDIAKVILKEFVTTTFMLMFLAPLAFTIGFTIPYISTMNLMYSLRIASIVSIALAVSCYVADIIGALLPIILAKMKIDPATASAPVVTSIGDIATVSTYFLIAIALI</sequence>
<comment type="subunit">
    <text evidence="9">Homodimer.</text>
</comment>
<feature type="domain" description="CBS" evidence="10">
    <location>
        <begin position="240"/>
        <end position="298"/>
    </location>
</feature>
<dbReference type="Pfam" id="PF00571">
    <property type="entry name" value="CBS"/>
    <property type="match status" value="2"/>
</dbReference>
<evidence type="ECO:0000256" key="7">
    <source>
        <dbReference type="ARBA" id="ARBA00023136"/>
    </source>
</evidence>
<dbReference type="SUPFAM" id="SSF161093">
    <property type="entry name" value="MgtE membrane domain-like"/>
    <property type="match status" value="1"/>
</dbReference>